<gene>
    <name evidence="3" type="ORF">BGW36DRAFT_363583</name>
</gene>
<reference evidence="3" key="1">
    <citation type="submission" date="2021-12" db="EMBL/GenBank/DDBJ databases">
        <title>Convergent genome expansion in fungi linked to evolution of root-endophyte symbiosis.</title>
        <authorList>
            <consortium name="DOE Joint Genome Institute"/>
            <person name="Ke Y.-H."/>
            <person name="Bonito G."/>
            <person name="Liao H.-L."/>
            <person name="Looney B."/>
            <person name="Rojas-Flechas A."/>
            <person name="Nash J."/>
            <person name="Hameed K."/>
            <person name="Schadt C."/>
            <person name="Martin F."/>
            <person name="Crous P.W."/>
            <person name="Miettinen O."/>
            <person name="Magnuson J.K."/>
            <person name="Labbe J."/>
            <person name="Jacobson D."/>
            <person name="Doktycz M.J."/>
            <person name="Veneault-Fourrey C."/>
            <person name="Kuo A."/>
            <person name="Mondo S."/>
            <person name="Calhoun S."/>
            <person name="Riley R."/>
            <person name="Ohm R."/>
            <person name="LaButti K."/>
            <person name="Andreopoulos B."/>
            <person name="Pangilinan J."/>
            <person name="Nolan M."/>
            <person name="Tritt A."/>
            <person name="Clum A."/>
            <person name="Lipzen A."/>
            <person name="Daum C."/>
            <person name="Barry K."/>
            <person name="Grigoriev I.V."/>
            <person name="Vilgalys R."/>
        </authorList>
    </citation>
    <scope>NUCLEOTIDE SEQUENCE</scope>
    <source>
        <strain evidence="3">PMI_201</strain>
    </source>
</reference>
<evidence type="ECO:0000259" key="2">
    <source>
        <dbReference type="Pfam" id="PF15463"/>
    </source>
</evidence>
<proteinExistence type="predicted"/>
<feature type="region of interest" description="Disordered" evidence="1">
    <location>
        <begin position="1"/>
        <end position="42"/>
    </location>
</feature>
<sequence length="525" mass="58911">MGVGEYIHAKQGDHQDHQRGNSEQLYNLHHQPDKTRPGNGLPYSRFSRPASYLHNNDYDYGYQQDSQESANANYKSVFDTDVEGVDDSTITVTSAAENESVAHGFEVLERQHVAALNWNESVPSESEHSFHPAGDGQDGLNGGNRRRSPVSVVGDEDDADDEVTQTLDWVRYQASQQAPTTATTAAAATASKRNSQGERERATHSRIPRASSRMALNRSDSDPVQLSSHAADEMETKTAYRGANHNYSRSLATTPNNRFNFKTERPYERLIQRQSPTRHASGPRPQPERQSSSKSTGLFKKDLARREQERNYYDSFIDDRVRSTLDATDDEAFEDETGSVNIQFPSSKSRQRSPAQNSSHSDAHPNDRFEADYPNEILQQMQYSDLENESFDHIPIPRPLTPKTNPPTTAAHPQQSPPSSTPSTASDKLSFVLHSLPLPTDRHRYLSSLSLPEWEEFGDEVIGRLGDMLNKIKDARKARRRTTALFEAEIKRRHDDAQDKHAELDQQLSDMKQGGMGVLKGLKPG</sequence>
<comment type="caution">
    <text evidence="3">The sequence shown here is derived from an EMBL/GenBank/DDBJ whole genome shotgun (WGS) entry which is preliminary data.</text>
</comment>
<feature type="compositionally biased region" description="Polar residues" evidence="1">
    <location>
        <begin position="402"/>
        <end position="412"/>
    </location>
</feature>
<dbReference type="InterPro" id="IPR029178">
    <property type="entry name" value="Ecm11_C"/>
</dbReference>
<feature type="region of interest" description="Disordered" evidence="1">
    <location>
        <begin position="391"/>
        <end position="426"/>
    </location>
</feature>
<dbReference type="GO" id="GO:0017025">
    <property type="term" value="F:TBP-class protein binding"/>
    <property type="evidence" value="ECO:0007669"/>
    <property type="project" value="TreeGrafter"/>
</dbReference>
<feature type="compositionally biased region" description="Low complexity" evidence="1">
    <location>
        <begin position="175"/>
        <end position="191"/>
    </location>
</feature>
<dbReference type="PANTHER" id="PTHR28244">
    <property type="entry name" value="RNA POLYMERASE I-SPECIFIC TRANSCRIPTION INITIATION FACTOR RRN11"/>
    <property type="match status" value="1"/>
</dbReference>
<feature type="region of interest" description="Disordered" evidence="1">
    <location>
        <begin position="492"/>
        <end position="525"/>
    </location>
</feature>
<dbReference type="Pfam" id="PF15463">
    <property type="entry name" value="ECM11"/>
    <property type="match status" value="1"/>
</dbReference>
<dbReference type="AlphaFoldDB" id="A0AAD4KHD6"/>
<dbReference type="RefSeq" id="XP_046067339.1">
    <property type="nucleotide sequence ID" value="XM_046214474.1"/>
</dbReference>
<feature type="compositionally biased region" description="Basic and acidic residues" evidence="1">
    <location>
        <begin position="492"/>
        <end position="504"/>
    </location>
</feature>
<dbReference type="GO" id="GO:0001164">
    <property type="term" value="F:RNA polymerase I core promoter sequence-specific DNA binding"/>
    <property type="evidence" value="ECO:0007669"/>
    <property type="project" value="TreeGrafter"/>
</dbReference>
<dbReference type="GeneID" id="70244761"/>
<dbReference type="GO" id="GO:0070860">
    <property type="term" value="C:RNA polymerase I core factor complex"/>
    <property type="evidence" value="ECO:0007669"/>
    <property type="project" value="TreeGrafter"/>
</dbReference>
<feature type="compositionally biased region" description="Polar residues" evidence="1">
    <location>
        <begin position="338"/>
        <end position="360"/>
    </location>
</feature>
<evidence type="ECO:0000313" key="3">
    <source>
        <dbReference type="EMBL" id="KAH8691247.1"/>
    </source>
</evidence>
<accession>A0AAD4KHD6</accession>
<name>A0AAD4KHD6_9EURO</name>
<feature type="compositionally biased region" description="Basic and acidic residues" evidence="1">
    <location>
        <begin position="7"/>
        <end position="20"/>
    </location>
</feature>
<protein>
    <submittedName>
        <fullName evidence="3">Extracellular mutant protein 11-domain-containing protein</fullName>
    </submittedName>
</protein>
<dbReference type="Proteomes" id="UP001201262">
    <property type="component" value="Unassembled WGS sequence"/>
</dbReference>
<feature type="compositionally biased region" description="Basic and acidic residues" evidence="1">
    <location>
        <begin position="261"/>
        <end position="271"/>
    </location>
</feature>
<organism evidence="3 4">
    <name type="scientific">Talaromyces proteolyticus</name>
    <dbReference type="NCBI Taxonomy" id="1131652"/>
    <lineage>
        <taxon>Eukaryota</taxon>
        <taxon>Fungi</taxon>
        <taxon>Dikarya</taxon>
        <taxon>Ascomycota</taxon>
        <taxon>Pezizomycotina</taxon>
        <taxon>Eurotiomycetes</taxon>
        <taxon>Eurotiomycetidae</taxon>
        <taxon>Eurotiales</taxon>
        <taxon>Trichocomaceae</taxon>
        <taxon>Talaromyces</taxon>
        <taxon>Talaromyces sect. Bacilispori</taxon>
    </lineage>
</organism>
<feature type="region of interest" description="Disordered" evidence="1">
    <location>
        <begin position="121"/>
        <end position="160"/>
    </location>
</feature>
<keyword evidence="4" id="KW-1185">Reference proteome</keyword>
<feature type="compositionally biased region" description="Gly residues" evidence="1">
    <location>
        <begin position="514"/>
        <end position="525"/>
    </location>
</feature>
<feature type="domain" description="Extracellular mutant protein 11 C-terminal" evidence="2">
    <location>
        <begin position="372"/>
        <end position="519"/>
    </location>
</feature>
<feature type="region of interest" description="Disordered" evidence="1">
    <location>
        <begin position="175"/>
        <end position="305"/>
    </location>
</feature>
<evidence type="ECO:0000313" key="4">
    <source>
        <dbReference type="Proteomes" id="UP001201262"/>
    </source>
</evidence>
<feature type="compositionally biased region" description="Polar residues" evidence="1">
    <location>
        <begin position="245"/>
        <end position="260"/>
    </location>
</feature>
<dbReference type="GO" id="GO:0042790">
    <property type="term" value="P:nucleolar large rRNA transcription by RNA polymerase I"/>
    <property type="evidence" value="ECO:0007669"/>
    <property type="project" value="TreeGrafter"/>
</dbReference>
<evidence type="ECO:0000256" key="1">
    <source>
        <dbReference type="SAM" id="MobiDB-lite"/>
    </source>
</evidence>
<dbReference type="InterPro" id="IPR053029">
    <property type="entry name" value="RNA_pol_I-specific_init_factor"/>
</dbReference>
<dbReference type="PANTHER" id="PTHR28244:SF1">
    <property type="entry name" value="RNA POLYMERASE I-SPECIFIC TRANSCRIPTION INITIATION FACTOR RRN11"/>
    <property type="match status" value="1"/>
</dbReference>
<feature type="region of interest" description="Disordered" evidence="1">
    <location>
        <begin position="330"/>
        <end position="369"/>
    </location>
</feature>
<dbReference type="EMBL" id="JAJTJA010000012">
    <property type="protein sequence ID" value="KAH8691247.1"/>
    <property type="molecule type" value="Genomic_DNA"/>
</dbReference>